<name>A0A074YZ19_OPIVI</name>
<dbReference type="GeneID" id="20325590"/>
<dbReference type="OrthoDB" id="410104at2759"/>
<organism evidence="1 2">
    <name type="scientific">Opisthorchis viverrini</name>
    <name type="common">Southeast Asian liver fluke</name>
    <dbReference type="NCBI Taxonomy" id="6198"/>
    <lineage>
        <taxon>Eukaryota</taxon>
        <taxon>Metazoa</taxon>
        <taxon>Spiralia</taxon>
        <taxon>Lophotrochozoa</taxon>
        <taxon>Platyhelminthes</taxon>
        <taxon>Trematoda</taxon>
        <taxon>Digenea</taxon>
        <taxon>Opisthorchiida</taxon>
        <taxon>Opisthorchiata</taxon>
        <taxon>Opisthorchiidae</taxon>
        <taxon>Opisthorchis</taxon>
    </lineage>
</organism>
<evidence type="ECO:0000313" key="2">
    <source>
        <dbReference type="Proteomes" id="UP000054324"/>
    </source>
</evidence>
<dbReference type="CTD" id="20325590"/>
<accession>A0A074YZ19</accession>
<keyword evidence="2" id="KW-1185">Reference proteome</keyword>
<protein>
    <submittedName>
        <fullName evidence="1">Uncharacterized protein</fullName>
    </submittedName>
</protein>
<dbReference type="RefSeq" id="XP_009176337.1">
    <property type="nucleotide sequence ID" value="XM_009178073.1"/>
</dbReference>
<dbReference type="AlphaFoldDB" id="A0A074YZ19"/>
<dbReference type="EMBL" id="KL597118">
    <property type="protein sequence ID" value="KER19918.1"/>
    <property type="molecule type" value="Genomic_DNA"/>
</dbReference>
<dbReference type="KEGG" id="ovi:T265_11422"/>
<evidence type="ECO:0000313" key="1">
    <source>
        <dbReference type="EMBL" id="KER19918.1"/>
    </source>
</evidence>
<gene>
    <name evidence="1" type="ORF">T265_11422</name>
</gene>
<proteinExistence type="predicted"/>
<dbReference type="Proteomes" id="UP000054324">
    <property type="component" value="Unassembled WGS sequence"/>
</dbReference>
<sequence>MCCTRPPHVSVATIFEISRHMYICNVLLIRLLGSRRGFMPTRSRSSCQCPLFIESNILMRSPFITFLLDLSCGINYVSRTSTNPRYFEKIRVKAALYFVVENSSTAHDQFHPSWGSSGRRSPRVSVNLMLYLKPNCTKLGKYTHLRCCLSGETPESLQKSGVQIASDENLVNLEHEESIFSSSNMWSRRWCPWMNWPKSSRPLVCTLNPQSGGALEVVECFTCLGICIHSNCRVTDEVNARICKAGSRLGWRRRIRNDGIRKPCIAYAEPPLAEERAVFRAWLTLGLPEGHEGYYETFG</sequence>
<reference evidence="1 2" key="1">
    <citation type="submission" date="2013-11" db="EMBL/GenBank/DDBJ databases">
        <title>Opisthorchis viverrini - life in the bile duct.</title>
        <authorList>
            <person name="Young N.D."/>
            <person name="Nagarajan N."/>
            <person name="Lin S.J."/>
            <person name="Korhonen P.K."/>
            <person name="Jex A.R."/>
            <person name="Hall R.S."/>
            <person name="Safavi-Hemami H."/>
            <person name="Kaewkong W."/>
            <person name="Bertrand D."/>
            <person name="Gao S."/>
            <person name="Seet Q."/>
            <person name="Wongkham S."/>
            <person name="Teh B.T."/>
            <person name="Wongkham C."/>
            <person name="Intapan P.M."/>
            <person name="Maleewong W."/>
            <person name="Yang X."/>
            <person name="Hu M."/>
            <person name="Wang Z."/>
            <person name="Hofmann A."/>
            <person name="Sternberg P.W."/>
            <person name="Tan P."/>
            <person name="Wang J."/>
            <person name="Gasser R.B."/>
        </authorList>
    </citation>
    <scope>NUCLEOTIDE SEQUENCE [LARGE SCALE GENOMIC DNA]</scope>
</reference>